<evidence type="ECO:0000313" key="5">
    <source>
        <dbReference type="Proteomes" id="UP000444318"/>
    </source>
</evidence>
<dbReference type="Proteomes" id="UP000444318">
    <property type="component" value="Unassembled WGS sequence"/>
</dbReference>
<dbReference type="PANTHER" id="PTHR43673">
    <property type="entry name" value="NAD(P)H NITROREDUCTASE YDGI-RELATED"/>
    <property type="match status" value="1"/>
</dbReference>
<dbReference type="PANTHER" id="PTHR43673:SF12">
    <property type="entry name" value="PROTEIN DRGA"/>
    <property type="match status" value="1"/>
</dbReference>
<dbReference type="Pfam" id="PF00881">
    <property type="entry name" value="Nitroreductase"/>
    <property type="match status" value="1"/>
</dbReference>
<accession>A0A843SH53</accession>
<evidence type="ECO:0000256" key="2">
    <source>
        <dbReference type="ARBA" id="ARBA00023002"/>
    </source>
</evidence>
<dbReference type="EMBL" id="WHUF01000004">
    <property type="protein sequence ID" value="MQA21450.1"/>
    <property type="molecule type" value="Genomic_DNA"/>
</dbReference>
<evidence type="ECO:0000313" key="4">
    <source>
        <dbReference type="EMBL" id="MQA21450.1"/>
    </source>
</evidence>
<dbReference type="AlphaFoldDB" id="A0A843SH53"/>
<dbReference type="RefSeq" id="WP_152806893.1">
    <property type="nucleotide sequence ID" value="NZ_WHUF01000004.1"/>
</dbReference>
<dbReference type="GO" id="GO:0016491">
    <property type="term" value="F:oxidoreductase activity"/>
    <property type="evidence" value="ECO:0007669"/>
    <property type="project" value="UniProtKB-KW"/>
</dbReference>
<dbReference type="Gene3D" id="3.40.109.10">
    <property type="entry name" value="NADH Oxidase"/>
    <property type="match status" value="1"/>
</dbReference>
<reference evidence="4 5" key="1">
    <citation type="submission" date="2019-10" db="EMBL/GenBank/DDBJ databases">
        <title>Two novel species isolated from a subtropical stream in China.</title>
        <authorList>
            <person name="Lu H."/>
        </authorList>
    </citation>
    <scope>NUCLEOTIDE SEQUENCE [LARGE SCALE GENOMIC DNA]</scope>
    <source>
        <strain evidence="4 5">FT103W</strain>
    </source>
</reference>
<comment type="similarity">
    <text evidence="1">Belongs to the nitroreductase family.</text>
</comment>
<evidence type="ECO:0000259" key="3">
    <source>
        <dbReference type="Pfam" id="PF00881"/>
    </source>
</evidence>
<proteinExistence type="inferred from homology"/>
<protein>
    <submittedName>
        <fullName evidence="4">Nitroreductase family protein</fullName>
    </submittedName>
</protein>
<feature type="domain" description="Nitroreductase" evidence="3">
    <location>
        <begin position="7"/>
        <end position="182"/>
    </location>
</feature>
<dbReference type="InterPro" id="IPR029479">
    <property type="entry name" value="Nitroreductase"/>
</dbReference>
<organism evidence="4 5">
    <name type="scientific">Rugamonas rivuli</name>
    <dbReference type="NCBI Taxonomy" id="2743358"/>
    <lineage>
        <taxon>Bacteria</taxon>
        <taxon>Pseudomonadati</taxon>
        <taxon>Pseudomonadota</taxon>
        <taxon>Betaproteobacteria</taxon>
        <taxon>Burkholderiales</taxon>
        <taxon>Oxalobacteraceae</taxon>
        <taxon>Telluria group</taxon>
        <taxon>Rugamonas</taxon>
    </lineage>
</organism>
<evidence type="ECO:0000256" key="1">
    <source>
        <dbReference type="ARBA" id="ARBA00007118"/>
    </source>
</evidence>
<name>A0A843SH53_9BURK</name>
<dbReference type="InterPro" id="IPR000415">
    <property type="entry name" value="Nitroreductase-like"/>
</dbReference>
<keyword evidence="5" id="KW-1185">Reference proteome</keyword>
<dbReference type="SUPFAM" id="SSF55469">
    <property type="entry name" value="FMN-dependent nitroreductase-like"/>
    <property type="match status" value="1"/>
</dbReference>
<comment type="caution">
    <text evidence="4">The sequence shown here is derived from an EMBL/GenBank/DDBJ whole genome shotgun (WGS) entry which is preliminary data.</text>
</comment>
<gene>
    <name evidence="4" type="ORF">GEV01_18170</name>
</gene>
<sequence length="203" mass="21841">MNVKHLIESRISANRFDTGRALSDADISELVRMATLAPSAYNFQNWKFIAVRTPQAKERLKAVAFAQQKVADAPVTFIIVGTLAAHEGLSQALKPSVDAGIMPQKVADVWVGMAQDTHPGNPQLQRDEALRSGSLAAMTMMLAAEGMGLASSAMSGFDAAGVKREFKLGEADVPVMLLSIGYAAAGNWPQKVRKPLREVMEFA</sequence>
<keyword evidence="2" id="KW-0560">Oxidoreductase</keyword>